<feature type="region of interest" description="Disordered" evidence="1">
    <location>
        <begin position="1"/>
        <end position="53"/>
    </location>
</feature>
<evidence type="ECO:0000256" key="1">
    <source>
        <dbReference type="SAM" id="MobiDB-lite"/>
    </source>
</evidence>
<dbReference type="AlphaFoldDB" id="A0AAW2RSD8"/>
<feature type="region of interest" description="Disordered" evidence="1">
    <location>
        <begin position="224"/>
        <end position="270"/>
    </location>
</feature>
<feature type="region of interest" description="Disordered" evidence="1">
    <location>
        <begin position="332"/>
        <end position="372"/>
    </location>
</feature>
<dbReference type="PANTHER" id="PTHR31973">
    <property type="entry name" value="POLYPROTEIN, PUTATIVE-RELATED"/>
    <property type="match status" value="1"/>
</dbReference>
<comment type="caution">
    <text evidence="2">The sequence shown here is derived from an EMBL/GenBank/DDBJ whole genome shotgun (WGS) entry which is preliminary data.</text>
</comment>
<dbReference type="EMBL" id="JACGWM010000003">
    <property type="protein sequence ID" value="KAL0382989.1"/>
    <property type="molecule type" value="Genomic_DNA"/>
</dbReference>
<gene>
    <name evidence="2" type="ORF">Scaly_0586200</name>
</gene>
<reference evidence="2" key="2">
    <citation type="journal article" date="2024" name="Plant">
        <title>Genomic evolution and insights into agronomic trait innovations of Sesamum species.</title>
        <authorList>
            <person name="Miao H."/>
            <person name="Wang L."/>
            <person name="Qu L."/>
            <person name="Liu H."/>
            <person name="Sun Y."/>
            <person name="Le M."/>
            <person name="Wang Q."/>
            <person name="Wei S."/>
            <person name="Zheng Y."/>
            <person name="Lin W."/>
            <person name="Duan Y."/>
            <person name="Cao H."/>
            <person name="Xiong S."/>
            <person name="Wang X."/>
            <person name="Wei L."/>
            <person name="Li C."/>
            <person name="Ma Q."/>
            <person name="Ju M."/>
            <person name="Zhao R."/>
            <person name="Li G."/>
            <person name="Mu C."/>
            <person name="Tian Q."/>
            <person name="Mei H."/>
            <person name="Zhang T."/>
            <person name="Gao T."/>
            <person name="Zhang H."/>
        </authorList>
    </citation>
    <scope>NUCLEOTIDE SEQUENCE</scope>
    <source>
        <strain evidence="2">KEN8</strain>
    </source>
</reference>
<evidence type="ECO:0000313" key="2">
    <source>
        <dbReference type="EMBL" id="KAL0382989.1"/>
    </source>
</evidence>
<name>A0AAW2RSD8_9LAMI</name>
<reference evidence="2" key="1">
    <citation type="submission" date="2020-06" db="EMBL/GenBank/DDBJ databases">
        <authorList>
            <person name="Li T."/>
            <person name="Hu X."/>
            <person name="Zhang T."/>
            <person name="Song X."/>
            <person name="Zhang H."/>
            <person name="Dai N."/>
            <person name="Sheng W."/>
            <person name="Hou X."/>
            <person name="Wei L."/>
        </authorList>
    </citation>
    <scope>NUCLEOTIDE SEQUENCE</scope>
    <source>
        <strain evidence="2">KEN8</strain>
        <tissue evidence="2">Leaf</tissue>
    </source>
</reference>
<organism evidence="2">
    <name type="scientific">Sesamum calycinum</name>
    <dbReference type="NCBI Taxonomy" id="2727403"/>
    <lineage>
        <taxon>Eukaryota</taxon>
        <taxon>Viridiplantae</taxon>
        <taxon>Streptophyta</taxon>
        <taxon>Embryophyta</taxon>
        <taxon>Tracheophyta</taxon>
        <taxon>Spermatophyta</taxon>
        <taxon>Magnoliopsida</taxon>
        <taxon>eudicotyledons</taxon>
        <taxon>Gunneridae</taxon>
        <taxon>Pentapetalae</taxon>
        <taxon>asterids</taxon>
        <taxon>lamiids</taxon>
        <taxon>Lamiales</taxon>
        <taxon>Pedaliaceae</taxon>
        <taxon>Sesamum</taxon>
    </lineage>
</organism>
<feature type="compositionally biased region" description="Basic residues" evidence="1">
    <location>
        <begin position="228"/>
        <end position="237"/>
    </location>
</feature>
<evidence type="ECO:0008006" key="3">
    <source>
        <dbReference type="Google" id="ProtNLM"/>
    </source>
</evidence>
<feature type="compositionally biased region" description="Acidic residues" evidence="1">
    <location>
        <begin position="30"/>
        <end position="46"/>
    </location>
</feature>
<feature type="compositionally biased region" description="Basic and acidic residues" evidence="1">
    <location>
        <begin position="18"/>
        <end position="29"/>
    </location>
</feature>
<sequence>MRGVKGNEGANEPNVVDKVVHNEDNRDSSESSDEEEDDVVDNEGDLDEAKDSDNGEGMVLVILLWDYADEIRKTTPSSTVIVGTEQTDGDESETRSIHLYVRQTERLMQAFDEVFPGAEHRYCVRHLHNNFKQAGFRGLAFKNALWKAAKACTVGEWKLKMQEMKSLSQSAHDWFNDKPTTQWSKSHFSEVVVCDMAVYAPAIKPMSHEGMWFESCIIPPLPPNFGRRAGRPTKARRRELDEPTMKHKKKGKRSEGGKLRRHQKTVSCRTCGEPGHNTAEYPERVPLQNDKVKCWMTMCKHSQLSMNQMKEGKMAHPTALRRSNRLQSGIEPQHPNILPPAQVNNEEDATPEGGITQEEIPPPVVAPQRYKTGPSMFQQLAMSNAHLHQ</sequence>
<protein>
    <recommendedName>
        <fullName evidence="3">CCHC-type domain-containing protein</fullName>
    </recommendedName>
</protein>
<proteinExistence type="predicted"/>
<accession>A0AAW2RSD8</accession>
<dbReference type="PANTHER" id="PTHR31973:SF187">
    <property type="entry name" value="MUTATOR TRANSPOSASE MUDRA PROTEIN"/>
    <property type="match status" value="1"/>
</dbReference>